<evidence type="ECO:0000313" key="2">
    <source>
        <dbReference type="Proteomes" id="UP000606974"/>
    </source>
</evidence>
<accession>A0A8H7ARR1</accession>
<keyword evidence="2" id="KW-1185">Reference proteome</keyword>
<dbReference type="AlphaFoldDB" id="A0A8H7ARR1"/>
<sequence length="67" mass="7638">MSIIRKAVETASHTLHELDEDTKFSTQLAAITESDRKQTCHDQKSQGLDGYGRTKNVRSIIYKLSER</sequence>
<name>A0A8H7ARR1_9EURO</name>
<dbReference type="Proteomes" id="UP000606974">
    <property type="component" value="Unassembled WGS sequence"/>
</dbReference>
<proteinExistence type="predicted"/>
<reference evidence="1" key="1">
    <citation type="submission" date="2020-02" db="EMBL/GenBank/DDBJ databases">
        <authorList>
            <person name="Palmer J.M."/>
        </authorList>
    </citation>
    <scope>NUCLEOTIDE SEQUENCE</scope>
    <source>
        <strain evidence="1">EPUS1.4</strain>
        <tissue evidence="1">Thallus</tissue>
    </source>
</reference>
<gene>
    <name evidence="1" type="ORF">GJ744_001897</name>
</gene>
<comment type="caution">
    <text evidence="1">The sequence shown here is derived from an EMBL/GenBank/DDBJ whole genome shotgun (WGS) entry which is preliminary data.</text>
</comment>
<protein>
    <submittedName>
        <fullName evidence="1">Uncharacterized protein</fullName>
    </submittedName>
</protein>
<organism evidence="1 2">
    <name type="scientific">Endocarpon pusillum</name>
    <dbReference type="NCBI Taxonomy" id="364733"/>
    <lineage>
        <taxon>Eukaryota</taxon>
        <taxon>Fungi</taxon>
        <taxon>Dikarya</taxon>
        <taxon>Ascomycota</taxon>
        <taxon>Pezizomycotina</taxon>
        <taxon>Eurotiomycetes</taxon>
        <taxon>Chaetothyriomycetidae</taxon>
        <taxon>Verrucariales</taxon>
        <taxon>Verrucariaceae</taxon>
        <taxon>Endocarpon</taxon>
    </lineage>
</organism>
<dbReference type="EMBL" id="JAACFV010000013">
    <property type="protein sequence ID" value="KAF7512329.1"/>
    <property type="molecule type" value="Genomic_DNA"/>
</dbReference>
<evidence type="ECO:0000313" key="1">
    <source>
        <dbReference type="EMBL" id="KAF7512329.1"/>
    </source>
</evidence>